<dbReference type="RefSeq" id="WP_078791234.1">
    <property type="nucleotide sequence ID" value="NZ_FUWR01000023.1"/>
</dbReference>
<dbReference type="PANTHER" id="PTHR43776:SF7">
    <property type="entry name" value="D,D-DIPEPTIDE TRANSPORT ATP-BINDING PROTEIN DDPF-RELATED"/>
    <property type="match status" value="1"/>
</dbReference>
<dbReference type="GO" id="GO:0055085">
    <property type="term" value="P:transmembrane transport"/>
    <property type="evidence" value="ECO:0007669"/>
    <property type="project" value="UniProtKB-ARBA"/>
</dbReference>
<dbReference type="OrthoDB" id="9809450at2"/>
<dbReference type="GO" id="GO:0005524">
    <property type="term" value="F:ATP binding"/>
    <property type="evidence" value="ECO:0007669"/>
    <property type="project" value="UniProtKB-KW"/>
</dbReference>
<dbReference type="CDD" id="cd03257">
    <property type="entry name" value="ABC_NikE_OppD_transporters"/>
    <property type="match status" value="1"/>
</dbReference>
<dbReference type="EMBL" id="FUWR01000023">
    <property type="protein sequence ID" value="SKA18043.1"/>
    <property type="molecule type" value="Genomic_DNA"/>
</dbReference>
<dbReference type="InterPro" id="IPR003593">
    <property type="entry name" value="AAA+_ATPase"/>
</dbReference>
<sequence length="329" mass="35751">MSDILSIHTADKSFPLKGNGPDKQTRAMLKAVDQVSLSLQAGETLGLAGESGCGKSTVAKLLTGLLQPDSGSIRFQGTDIKELPPEKQSIFRRSVQMIFQDPFSSLNPRMRIGDAITEPLLIHGLCDNQQVRETAIKLMTQVGLAGDQYDRFPHEFSGGQRQRIGIARALAAQPAVLVADEPVSSLDISIQAQIINLLQELKQQHGLTMLMVSHDLGVLRHVSDRIAVMYLGSIVELAPAQDLFNQCRHPYTQALLAAIPRLHKSSDSSPKPVIRSHELPSAADLPKGCRFHPRCPYAADICRTETPVLAAQGSGHFAACHLSSNIFSK</sequence>
<dbReference type="NCBIfam" id="TIGR01727">
    <property type="entry name" value="oligo_HPY"/>
    <property type="match status" value="1"/>
</dbReference>
<dbReference type="GO" id="GO:0016887">
    <property type="term" value="F:ATP hydrolysis activity"/>
    <property type="evidence" value="ECO:0007669"/>
    <property type="project" value="InterPro"/>
</dbReference>
<evidence type="ECO:0000256" key="1">
    <source>
        <dbReference type="ARBA" id="ARBA00005417"/>
    </source>
</evidence>
<proteinExistence type="inferred from homology"/>
<dbReference type="AlphaFoldDB" id="A0A1T4RQ08"/>
<organism evidence="6 7">
    <name type="scientific">Trichlorobacter thiogenes</name>
    <dbReference type="NCBI Taxonomy" id="115783"/>
    <lineage>
        <taxon>Bacteria</taxon>
        <taxon>Pseudomonadati</taxon>
        <taxon>Thermodesulfobacteriota</taxon>
        <taxon>Desulfuromonadia</taxon>
        <taxon>Geobacterales</taxon>
        <taxon>Geobacteraceae</taxon>
        <taxon>Trichlorobacter</taxon>
    </lineage>
</organism>
<dbReference type="Pfam" id="PF08352">
    <property type="entry name" value="oligo_HPY"/>
    <property type="match status" value="1"/>
</dbReference>
<dbReference type="InterPro" id="IPR050319">
    <property type="entry name" value="ABC_transp_ATP-bind"/>
</dbReference>
<evidence type="ECO:0000256" key="2">
    <source>
        <dbReference type="ARBA" id="ARBA00022448"/>
    </source>
</evidence>
<dbReference type="InterPro" id="IPR027417">
    <property type="entry name" value="P-loop_NTPase"/>
</dbReference>
<dbReference type="Pfam" id="PF00005">
    <property type="entry name" value="ABC_tran"/>
    <property type="match status" value="1"/>
</dbReference>
<dbReference type="SMART" id="SM00382">
    <property type="entry name" value="AAA"/>
    <property type="match status" value="1"/>
</dbReference>
<keyword evidence="3" id="KW-0547">Nucleotide-binding</keyword>
<protein>
    <submittedName>
        <fullName evidence="6">Peptide/nickel transport system ATP-binding protein</fullName>
    </submittedName>
</protein>
<dbReference type="InterPro" id="IPR017871">
    <property type="entry name" value="ABC_transporter-like_CS"/>
</dbReference>
<evidence type="ECO:0000259" key="5">
    <source>
        <dbReference type="PROSITE" id="PS50893"/>
    </source>
</evidence>
<dbReference type="PROSITE" id="PS00211">
    <property type="entry name" value="ABC_TRANSPORTER_1"/>
    <property type="match status" value="1"/>
</dbReference>
<dbReference type="PANTHER" id="PTHR43776">
    <property type="entry name" value="TRANSPORT ATP-BINDING PROTEIN"/>
    <property type="match status" value="1"/>
</dbReference>
<keyword evidence="4 6" id="KW-0067">ATP-binding</keyword>
<evidence type="ECO:0000313" key="7">
    <source>
        <dbReference type="Proteomes" id="UP000190102"/>
    </source>
</evidence>
<comment type="similarity">
    <text evidence="1">Belongs to the ABC transporter superfamily.</text>
</comment>
<dbReference type="STRING" id="115783.SAMN02745119_03005"/>
<feature type="domain" description="ABC transporter" evidence="5">
    <location>
        <begin position="7"/>
        <end position="256"/>
    </location>
</feature>
<dbReference type="InterPro" id="IPR013563">
    <property type="entry name" value="Oligopep_ABC_C"/>
</dbReference>
<reference evidence="7" key="1">
    <citation type="submission" date="2017-02" db="EMBL/GenBank/DDBJ databases">
        <authorList>
            <person name="Varghese N."/>
            <person name="Submissions S."/>
        </authorList>
    </citation>
    <scope>NUCLEOTIDE SEQUENCE [LARGE SCALE GENOMIC DNA]</scope>
    <source>
        <strain evidence="7">ATCC BAA-34</strain>
    </source>
</reference>
<name>A0A1T4RQ08_9BACT</name>
<keyword evidence="2" id="KW-0813">Transport</keyword>
<dbReference type="Gene3D" id="3.40.50.300">
    <property type="entry name" value="P-loop containing nucleotide triphosphate hydrolases"/>
    <property type="match status" value="1"/>
</dbReference>
<accession>A0A1T4RQ08</accession>
<evidence type="ECO:0000256" key="3">
    <source>
        <dbReference type="ARBA" id="ARBA00022741"/>
    </source>
</evidence>
<gene>
    <name evidence="6" type="ORF">SAMN02745119_03005</name>
</gene>
<dbReference type="PROSITE" id="PS50893">
    <property type="entry name" value="ABC_TRANSPORTER_2"/>
    <property type="match status" value="1"/>
</dbReference>
<dbReference type="GO" id="GO:0015833">
    <property type="term" value="P:peptide transport"/>
    <property type="evidence" value="ECO:0007669"/>
    <property type="project" value="InterPro"/>
</dbReference>
<dbReference type="SUPFAM" id="SSF52540">
    <property type="entry name" value="P-loop containing nucleoside triphosphate hydrolases"/>
    <property type="match status" value="1"/>
</dbReference>
<evidence type="ECO:0000313" key="6">
    <source>
        <dbReference type="EMBL" id="SKA18043.1"/>
    </source>
</evidence>
<dbReference type="InterPro" id="IPR003439">
    <property type="entry name" value="ABC_transporter-like_ATP-bd"/>
</dbReference>
<dbReference type="FunFam" id="3.40.50.300:FF:000016">
    <property type="entry name" value="Oligopeptide ABC transporter ATP-binding component"/>
    <property type="match status" value="1"/>
</dbReference>
<evidence type="ECO:0000256" key="4">
    <source>
        <dbReference type="ARBA" id="ARBA00022840"/>
    </source>
</evidence>
<dbReference type="Proteomes" id="UP000190102">
    <property type="component" value="Unassembled WGS sequence"/>
</dbReference>
<keyword evidence="7" id="KW-1185">Reference proteome</keyword>